<reference evidence="1" key="1">
    <citation type="journal article" date="2023" name="Mol. Biol. Evol.">
        <title>Third-Generation Sequencing Reveals the Adaptive Role of the Epigenome in Three Deep-Sea Polychaetes.</title>
        <authorList>
            <person name="Perez M."/>
            <person name="Aroh O."/>
            <person name="Sun Y."/>
            <person name="Lan Y."/>
            <person name="Juniper S.K."/>
            <person name="Young C.R."/>
            <person name="Angers B."/>
            <person name="Qian P.Y."/>
        </authorList>
    </citation>
    <scope>NUCLEOTIDE SEQUENCE</scope>
    <source>
        <strain evidence="1">P08H-3</strain>
    </source>
</reference>
<proteinExistence type="predicted"/>
<comment type="caution">
    <text evidence="1">The sequence shown here is derived from an EMBL/GenBank/DDBJ whole genome shotgun (WGS) entry which is preliminary data.</text>
</comment>
<evidence type="ECO:0000313" key="2">
    <source>
        <dbReference type="Proteomes" id="UP001208570"/>
    </source>
</evidence>
<protein>
    <submittedName>
        <fullName evidence="1">Uncharacterized protein</fullName>
    </submittedName>
</protein>
<organism evidence="1 2">
    <name type="scientific">Paralvinella palmiformis</name>
    <dbReference type="NCBI Taxonomy" id="53620"/>
    <lineage>
        <taxon>Eukaryota</taxon>
        <taxon>Metazoa</taxon>
        <taxon>Spiralia</taxon>
        <taxon>Lophotrochozoa</taxon>
        <taxon>Annelida</taxon>
        <taxon>Polychaeta</taxon>
        <taxon>Sedentaria</taxon>
        <taxon>Canalipalpata</taxon>
        <taxon>Terebellida</taxon>
        <taxon>Terebelliformia</taxon>
        <taxon>Alvinellidae</taxon>
        <taxon>Paralvinella</taxon>
    </lineage>
</organism>
<dbReference type="Proteomes" id="UP001208570">
    <property type="component" value="Unassembled WGS sequence"/>
</dbReference>
<name>A0AAD9JK63_9ANNE</name>
<accession>A0AAD9JK63</accession>
<gene>
    <name evidence="1" type="ORF">LSH36_266g04028</name>
</gene>
<sequence>MAIRKLLIFCMPSVFFLNILYNHINNYITT</sequence>
<dbReference type="AlphaFoldDB" id="A0AAD9JK63"/>
<keyword evidence="2" id="KW-1185">Reference proteome</keyword>
<dbReference type="EMBL" id="JAODUP010000266">
    <property type="protein sequence ID" value="KAK2154544.1"/>
    <property type="molecule type" value="Genomic_DNA"/>
</dbReference>
<evidence type="ECO:0000313" key="1">
    <source>
        <dbReference type="EMBL" id="KAK2154544.1"/>
    </source>
</evidence>